<dbReference type="AlphaFoldDB" id="B8JAR7"/>
<dbReference type="HOGENOM" id="CLU_073198_1_2_7"/>
<dbReference type="Proteomes" id="UP000007089">
    <property type="component" value="Chromosome"/>
</dbReference>
<reference evidence="6" key="1">
    <citation type="submission" date="2009-01" db="EMBL/GenBank/DDBJ databases">
        <title>Complete sequence of Anaeromyxobacter dehalogenans 2CP-1.</title>
        <authorList>
            <consortium name="US DOE Joint Genome Institute"/>
            <person name="Lucas S."/>
            <person name="Copeland A."/>
            <person name="Lapidus A."/>
            <person name="Glavina del Rio T."/>
            <person name="Dalin E."/>
            <person name="Tice H."/>
            <person name="Bruce D."/>
            <person name="Goodwin L."/>
            <person name="Pitluck S."/>
            <person name="Saunders E."/>
            <person name="Brettin T."/>
            <person name="Detter J.C."/>
            <person name="Han C."/>
            <person name="Larimer F."/>
            <person name="Land M."/>
            <person name="Hauser L."/>
            <person name="Kyrpides N."/>
            <person name="Ovchinnikova G."/>
            <person name="Beliaev A.S."/>
            <person name="Richardson P."/>
        </authorList>
    </citation>
    <scope>NUCLEOTIDE SEQUENCE</scope>
    <source>
        <strain evidence="6">2CP-1</strain>
    </source>
</reference>
<dbReference type="Gene3D" id="3.90.80.10">
    <property type="entry name" value="Inorganic pyrophosphatase"/>
    <property type="match status" value="1"/>
</dbReference>
<dbReference type="PROSITE" id="PS00387">
    <property type="entry name" value="PPASE"/>
    <property type="match status" value="1"/>
</dbReference>
<dbReference type="GO" id="GO:0004427">
    <property type="term" value="F:inorganic diphosphate phosphatase activity"/>
    <property type="evidence" value="ECO:0007669"/>
    <property type="project" value="UniProtKB-EC"/>
</dbReference>
<keyword evidence="4" id="KW-0378">Hydrolase</keyword>
<proteinExistence type="predicted"/>
<evidence type="ECO:0000313" key="6">
    <source>
        <dbReference type="EMBL" id="ACL67566.1"/>
    </source>
</evidence>
<evidence type="ECO:0000256" key="2">
    <source>
        <dbReference type="ARBA" id="ARBA00012146"/>
    </source>
</evidence>
<dbReference type="GO" id="GO:0000287">
    <property type="term" value="F:magnesium ion binding"/>
    <property type="evidence" value="ECO:0007669"/>
    <property type="project" value="InterPro"/>
</dbReference>
<evidence type="ECO:0000256" key="3">
    <source>
        <dbReference type="ARBA" id="ARBA00022723"/>
    </source>
</evidence>
<evidence type="ECO:0000256" key="1">
    <source>
        <dbReference type="ARBA" id="ARBA00001946"/>
    </source>
</evidence>
<keyword evidence="3" id="KW-0479">Metal-binding</keyword>
<dbReference type="KEGG" id="acp:A2cp1_4249"/>
<dbReference type="SUPFAM" id="SSF50324">
    <property type="entry name" value="Inorganic pyrophosphatase"/>
    <property type="match status" value="1"/>
</dbReference>
<dbReference type="RefSeq" id="WP_015935273.1">
    <property type="nucleotide sequence ID" value="NC_011891.1"/>
</dbReference>
<keyword evidence="5" id="KW-0460">Magnesium</keyword>
<dbReference type="Pfam" id="PF00719">
    <property type="entry name" value="Pyrophosphatase"/>
    <property type="match status" value="1"/>
</dbReference>
<name>B8JAR7_ANAD2</name>
<dbReference type="PANTHER" id="PTHR10286">
    <property type="entry name" value="INORGANIC PYROPHOSPHATASE"/>
    <property type="match status" value="1"/>
</dbReference>
<evidence type="ECO:0000256" key="4">
    <source>
        <dbReference type="ARBA" id="ARBA00022801"/>
    </source>
</evidence>
<dbReference type="InterPro" id="IPR036649">
    <property type="entry name" value="Pyrophosphatase_sf"/>
</dbReference>
<organism evidence="6 7">
    <name type="scientific">Anaeromyxobacter dehalogenans (strain ATCC BAA-258 / DSM 21875 / 2CP-1)</name>
    <dbReference type="NCBI Taxonomy" id="455488"/>
    <lineage>
        <taxon>Bacteria</taxon>
        <taxon>Pseudomonadati</taxon>
        <taxon>Myxococcota</taxon>
        <taxon>Myxococcia</taxon>
        <taxon>Myxococcales</taxon>
        <taxon>Cystobacterineae</taxon>
        <taxon>Anaeromyxobacteraceae</taxon>
        <taxon>Anaeromyxobacter</taxon>
    </lineage>
</organism>
<dbReference type="InterPro" id="IPR008162">
    <property type="entry name" value="Pyrophosphatase"/>
</dbReference>
<dbReference type="GO" id="GO:0005737">
    <property type="term" value="C:cytoplasm"/>
    <property type="evidence" value="ECO:0007669"/>
    <property type="project" value="InterPro"/>
</dbReference>
<dbReference type="EMBL" id="CP001359">
    <property type="protein sequence ID" value="ACL67566.1"/>
    <property type="molecule type" value="Genomic_DNA"/>
</dbReference>
<evidence type="ECO:0000256" key="5">
    <source>
        <dbReference type="ARBA" id="ARBA00022842"/>
    </source>
</evidence>
<gene>
    <name evidence="6" type="ordered locus">A2cp1_4249</name>
</gene>
<dbReference type="GO" id="GO:0006796">
    <property type="term" value="P:phosphate-containing compound metabolic process"/>
    <property type="evidence" value="ECO:0007669"/>
    <property type="project" value="InterPro"/>
</dbReference>
<comment type="cofactor">
    <cofactor evidence="1">
        <name>Mg(2+)</name>
        <dbReference type="ChEBI" id="CHEBI:18420"/>
    </cofactor>
</comment>
<evidence type="ECO:0000313" key="7">
    <source>
        <dbReference type="Proteomes" id="UP000007089"/>
    </source>
</evidence>
<accession>B8JAR7</accession>
<keyword evidence="7" id="KW-1185">Reference proteome</keyword>
<dbReference type="EC" id="3.6.1.1" evidence="2"/>
<sequence length="182" mass="20007">MTDLARLPPRDERGALRVVVESPRGASLKLKYDAELGVVTVSRPLPLGLAYPYDWGFIPGTRAPDGDPVDALVYWDAVSFPGVVVPCRAVGVVRLEQDSRSNGRVRNDRILAVPVKHPRGDDLRSPDDLPARVRDEIAQFFLSAIFFEPKNPALLGWGGPEEAERLVDGCTRALAAVIRRRS</sequence>
<protein>
    <recommendedName>
        <fullName evidence="2">inorganic diphosphatase</fullName>
        <ecNumber evidence="2">3.6.1.1</ecNumber>
    </recommendedName>
</protein>